<evidence type="ECO:0000256" key="6">
    <source>
        <dbReference type="ARBA" id="ARBA00023163"/>
    </source>
</evidence>
<feature type="region of interest" description="Disordered" evidence="8">
    <location>
        <begin position="101"/>
        <end position="122"/>
    </location>
</feature>
<reference evidence="10 11" key="2">
    <citation type="journal article" date="2012" name="Eukaryot. Cell">
        <title>Genome update of Botrytis cinerea strains B05.10 and T4.</title>
        <authorList>
            <person name="Staats M."/>
            <person name="van Kan J.A."/>
        </authorList>
    </citation>
    <scope>NUCLEOTIDE SEQUENCE [LARGE SCALE GENOMIC DNA]</scope>
    <source>
        <strain evidence="10 11">B05.10</strain>
    </source>
</reference>
<dbReference type="GO" id="GO:0006879">
    <property type="term" value="P:intracellular iron ion homeostasis"/>
    <property type="evidence" value="ECO:0007669"/>
    <property type="project" value="TreeGrafter"/>
</dbReference>
<keyword evidence="3" id="KW-0862">Zinc</keyword>
<evidence type="ECO:0000313" key="11">
    <source>
        <dbReference type="Proteomes" id="UP000001798"/>
    </source>
</evidence>
<dbReference type="PANTHER" id="PTHR28088">
    <property type="entry name" value="TRANSCRIPTIONAL ACTIVATOR HAA1-RELATED"/>
    <property type="match status" value="1"/>
</dbReference>
<name>A0A384JWJ6_BOTFB</name>
<dbReference type="InterPro" id="IPR036395">
    <property type="entry name" value="Cu_fist_DNA-bd_dom_sf"/>
</dbReference>
<feature type="domain" description="Copper-fist" evidence="9">
    <location>
        <begin position="1"/>
        <end position="41"/>
    </location>
</feature>
<feature type="compositionally biased region" description="Low complexity" evidence="8">
    <location>
        <begin position="264"/>
        <end position="274"/>
    </location>
</feature>
<dbReference type="GO" id="GO:0005507">
    <property type="term" value="F:copper ion binding"/>
    <property type="evidence" value="ECO:0007669"/>
    <property type="project" value="InterPro"/>
</dbReference>
<dbReference type="Proteomes" id="UP000001798">
    <property type="component" value="Chromosome 11"/>
</dbReference>
<keyword evidence="5" id="KW-0805">Transcription regulation</keyword>
<dbReference type="SUPFAM" id="SSF57879">
    <property type="entry name" value="Zinc domain conserved in yeast copper-regulated transcription factors"/>
    <property type="match status" value="1"/>
</dbReference>
<dbReference type="GO" id="GO:0006878">
    <property type="term" value="P:intracellular copper ion homeostasis"/>
    <property type="evidence" value="ECO:0007669"/>
    <property type="project" value="TreeGrafter"/>
</dbReference>
<proteinExistence type="predicted"/>
<keyword evidence="2" id="KW-0479">Metal-binding</keyword>
<protein>
    <recommendedName>
        <fullName evidence="9">Copper-fist domain-containing protein</fullName>
    </recommendedName>
</protein>
<dbReference type="OrthoDB" id="5600085at2759"/>
<dbReference type="InterPro" id="IPR001083">
    <property type="entry name" value="Cu_fist_DNA-bd_dom"/>
</dbReference>
<dbReference type="GO" id="GO:0045944">
    <property type="term" value="P:positive regulation of transcription by RNA polymerase II"/>
    <property type="evidence" value="ECO:0007669"/>
    <property type="project" value="TreeGrafter"/>
</dbReference>
<reference evidence="10 11" key="1">
    <citation type="journal article" date="2011" name="PLoS Genet.">
        <title>Genomic analysis of the necrotrophic fungal pathogens Sclerotinia sclerotiorum and Botrytis cinerea.</title>
        <authorList>
            <person name="Amselem J."/>
            <person name="Cuomo C.A."/>
            <person name="van Kan J.A."/>
            <person name="Viaud M."/>
            <person name="Benito E.P."/>
            <person name="Couloux A."/>
            <person name="Coutinho P.M."/>
            <person name="de Vries R.P."/>
            <person name="Dyer P.S."/>
            <person name="Fillinger S."/>
            <person name="Fournier E."/>
            <person name="Gout L."/>
            <person name="Hahn M."/>
            <person name="Kohn L."/>
            <person name="Lapalu N."/>
            <person name="Plummer K.M."/>
            <person name="Pradier J.M."/>
            <person name="Quevillon E."/>
            <person name="Sharon A."/>
            <person name="Simon A."/>
            <person name="ten Have A."/>
            <person name="Tudzynski B."/>
            <person name="Tudzynski P."/>
            <person name="Wincker P."/>
            <person name="Andrew M."/>
            <person name="Anthouard V."/>
            <person name="Beever R.E."/>
            <person name="Beffa R."/>
            <person name="Benoit I."/>
            <person name="Bouzid O."/>
            <person name="Brault B."/>
            <person name="Chen Z."/>
            <person name="Choquer M."/>
            <person name="Collemare J."/>
            <person name="Cotton P."/>
            <person name="Danchin E.G."/>
            <person name="Da Silva C."/>
            <person name="Gautier A."/>
            <person name="Giraud C."/>
            <person name="Giraud T."/>
            <person name="Gonzalez C."/>
            <person name="Grossetete S."/>
            <person name="Guldener U."/>
            <person name="Henrissat B."/>
            <person name="Howlett B.J."/>
            <person name="Kodira C."/>
            <person name="Kretschmer M."/>
            <person name="Lappartient A."/>
            <person name="Leroch M."/>
            <person name="Levis C."/>
            <person name="Mauceli E."/>
            <person name="Neuveglise C."/>
            <person name="Oeser B."/>
            <person name="Pearson M."/>
            <person name="Poulain J."/>
            <person name="Poussereau N."/>
            <person name="Quesneville H."/>
            <person name="Rascle C."/>
            <person name="Schumacher J."/>
            <person name="Segurens B."/>
            <person name="Sexton A."/>
            <person name="Silva E."/>
            <person name="Sirven C."/>
            <person name="Soanes D.M."/>
            <person name="Talbot N.J."/>
            <person name="Templeton M."/>
            <person name="Yandava C."/>
            <person name="Yarden O."/>
            <person name="Zeng Q."/>
            <person name="Rollins J.A."/>
            <person name="Lebrun M.H."/>
            <person name="Dickman M."/>
        </authorList>
    </citation>
    <scope>NUCLEOTIDE SEQUENCE [LARGE SCALE GENOMIC DNA]</scope>
    <source>
        <strain evidence="10 11">B05.10</strain>
    </source>
</reference>
<dbReference type="PRINTS" id="PR00617">
    <property type="entry name" value="COPPERFIST"/>
</dbReference>
<dbReference type="GeneID" id="5426344"/>
<evidence type="ECO:0000256" key="7">
    <source>
        <dbReference type="ARBA" id="ARBA00023242"/>
    </source>
</evidence>
<keyword evidence="11" id="KW-1185">Reference proteome</keyword>
<evidence type="ECO:0000256" key="2">
    <source>
        <dbReference type="ARBA" id="ARBA00022723"/>
    </source>
</evidence>
<dbReference type="RefSeq" id="XP_024551583.1">
    <property type="nucleotide sequence ID" value="XM_024695789.1"/>
</dbReference>
<evidence type="ECO:0000259" key="9">
    <source>
        <dbReference type="PROSITE" id="PS50073"/>
    </source>
</evidence>
<keyword evidence="7" id="KW-0539">Nucleus</keyword>
<sequence>MPLINGLKMACEPCIRGHRSTKCTHANERLMVPVRKPGRPLSACPHSKDQPCNCGSVTAAIPRKQACHCGTDTPVSTPPAPIQRVNSIPDPTSPTQLTFKIQKTASRPQSSRKQSFDPGNLERMDLNQVNIVPFDQHTQKMPIIPPNAYHMSTAPQPYGYGPPQYLIMQQQYGAVPAQLPPPMHGLGGPILDIRTNGFTNGLSSLDQVVEDPLETPTEVKNGQITPKMNGGSCCAPSTPETPPHIDNLATSGGSCCAPQKTTHSHTSSNASTMSEPPQATPKPKSCCSSKKNPSSTQNSQTNTPMMNPQIPQNGFPMNNAIYSQYPPTVFTYPATYGSYQNPLQPSAWRQGVHDMSYVHVQGQPSIPNAPLTFDPNQIAQNPETVHTCGCGDGCQCVGCAAHPYNDATRQYVLSAWESMRVEPDLYNNGHAHGRINSNGNIAPTSIQTQEIIKESPTSPPPATPSSTNSGAAEEQSLSASDFFFVNYPFSAEDGCGGETQSCPCGDDCQCLGCTIHRVPDIPCPGEKDSCPCGDDCACIGCTIHNM</sequence>
<evidence type="ECO:0000256" key="4">
    <source>
        <dbReference type="ARBA" id="ARBA00023008"/>
    </source>
</evidence>
<feature type="region of interest" description="Disordered" evidence="8">
    <location>
        <begin position="452"/>
        <end position="472"/>
    </location>
</feature>
<reference evidence="10 11" key="3">
    <citation type="journal article" date="2017" name="Mol. Plant Pathol.">
        <title>A gapless genome sequence of the fungus Botrytis cinerea.</title>
        <authorList>
            <person name="Van Kan J.A."/>
            <person name="Stassen J.H."/>
            <person name="Mosbach A."/>
            <person name="Van Der Lee T.A."/>
            <person name="Faino L."/>
            <person name="Farmer A.D."/>
            <person name="Papasotiriou D.G."/>
            <person name="Zhou S."/>
            <person name="Seidl M.F."/>
            <person name="Cottam E."/>
            <person name="Edel D."/>
            <person name="Hahn M."/>
            <person name="Schwartz D.C."/>
            <person name="Dietrich R.A."/>
            <person name="Widdison S."/>
            <person name="Scalliet G."/>
        </authorList>
    </citation>
    <scope>NUCLEOTIDE SEQUENCE [LARGE SCALE GENOMIC DNA]</scope>
    <source>
        <strain evidence="10 11">B05.10</strain>
    </source>
</reference>
<keyword evidence="4" id="KW-0186">Copper</keyword>
<organism evidence="10 11">
    <name type="scientific">Botryotinia fuckeliana (strain B05.10)</name>
    <name type="common">Noble rot fungus</name>
    <name type="synonym">Botrytis cinerea</name>
    <dbReference type="NCBI Taxonomy" id="332648"/>
    <lineage>
        <taxon>Eukaryota</taxon>
        <taxon>Fungi</taxon>
        <taxon>Dikarya</taxon>
        <taxon>Ascomycota</taxon>
        <taxon>Pezizomycotina</taxon>
        <taxon>Leotiomycetes</taxon>
        <taxon>Helotiales</taxon>
        <taxon>Sclerotiniaceae</taxon>
        <taxon>Botrytis</taxon>
    </lineage>
</organism>
<dbReference type="EMBL" id="CP009815">
    <property type="protein sequence ID" value="ATZ54724.1"/>
    <property type="molecule type" value="Genomic_DNA"/>
</dbReference>
<dbReference type="Pfam" id="PF00649">
    <property type="entry name" value="Copper-fist"/>
    <property type="match status" value="1"/>
</dbReference>
<dbReference type="PANTHER" id="PTHR28088:SF9">
    <property type="entry name" value="TRANSCRIPTION FACTOR GRISEA, PUTATIVE (AFU_ORTHOLOGUE AFUA_1G13190)-RELATED"/>
    <property type="match status" value="1"/>
</dbReference>
<dbReference type="GO" id="GO:0000978">
    <property type="term" value="F:RNA polymerase II cis-regulatory region sequence-specific DNA binding"/>
    <property type="evidence" value="ECO:0007669"/>
    <property type="project" value="TreeGrafter"/>
</dbReference>
<dbReference type="VEuPathDB" id="FungiDB:Bcin11g00690"/>
<dbReference type="Gene3D" id="3.90.430.10">
    <property type="entry name" value="Copper fist DNA-binding domain"/>
    <property type="match status" value="1"/>
</dbReference>
<feature type="compositionally biased region" description="Polar residues" evidence="8">
    <location>
        <begin position="101"/>
        <end position="113"/>
    </location>
</feature>
<feature type="compositionally biased region" description="Polar residues" evidence="8">
    <location>
        <begin position="296"/>
        <end position="313"/>
    </location>
</feature>
<feature type="compositionally biased region" description="Low complexity" evidence="8">
    <location>
        <begin position="281"/>
        <end position="295"/>
    </location>
</feature>
<dbReference type="FunFam" id="3.90.430.10:FF:000001">
    <property type="entry name" value="Copper fist DNA-binding protein"/>
    <property type="match status" value="1"/>
</dbReference>
<comment type="subcellular location">
    <subcellularLocation>
        <location evidence="1">Nucleus</location>
    </subcellularLocation>
</comment>
<feature type="region of interest" description="Disordered" evidence="8">
    <location>
        <begin position="216"/>
        <end position="313"/>
    </location>
</feature>
<dbReference type="AlphaFoldDB" id="A0A384JWJ6"/>
<evidence type="ECO:0000313" key="10">
    <source>
        <dbReference type="EMBL" id="ATZ54724.1"/>
    </source>
</evidence>
<keyword evidence="6" id="KW-0804">Transcription</keyword>
<dbReference type="SMART" id="SM00412">
    <property type="entry name" value="Cu_FIST"/>
    <property type="match status" value="1"/>
</dbReference>
<dbReference type="KEGG" id="bfu:BCIN_11g00690"/>
<evidence type="ECO:0000256" key="8">
    <source>
        <dbReference type="SAM" id="MobiDB-lite"/>
    </source>
</evidence>
<evidence type="ECO:0000256" key="3">
    <source>
        <dbReference type="ARBA" id="ARBA00022833"/>
    </source>
</evidence>
<gene>
    <name evidence="10" type="ORF">BCIN_11g00690</name>
</gene>
<evidence type="ECO:0000256" key="1">
    <source>
        <dbReference type="ARBA" id="ARBA00004123"/>
    </source>
</evidence>
<dbReference type="PROSITE" id="PS01119">
    <property type="entry name" value="COPPER_FIST_1"/>
    <property type="match status" value="1"/>
</dbReference>
<dbReference type="PROSITE" id="PS50073">
    <property type="entry name" value="COPPER_FIST_2"/>
    <property type="match status" value="1"/>
</dbReference>
<dbReference type="InterPro" id="IPR051763">
    <property type="entry name" value="Copper_Homeo_Regul"/>
</dbReference>
<dbReference type="GO" id="GO:0005634">
    <property type="term" value="C:nucleus"/>
    <property type="evidence" value="ECO:0007669"/>
    <property type="project" value="UniProtKB-SubCell"/>
</dbReference>
<accession>A0A384JWJ6</accession>
<dbReference type="SMART" id="SM01090">
    <property type="entry name" value="Copper-fist"/>
    <property type="match status" value="1"/>
</dbReference>
<dbReference type="GO" id="GO:0000981">
    <property type="term" value="F:DNA-binding transcription factor activity, RNA polymerase II-specific"/>
    <property type="evidence" value="ECO:0007669"/>
    <property type="project" value="TreeGrafter"/>
</dbReference>
<evidence type="ECO:0000256" key="5">
    <source>
        <dbReference type="ARBA" id="ARBA00023015"/>
    </source>
</evidence>